<keyword evidence="4 6" id="KW-1133">Transmembrane helix</keyword>
<organism evidence="7 8">
    <name type="scientific">Flavonifractor plautii 1_3_50AFAA</name>
    <dbReference type="NCBI Taxonomy" id="742738"/>
    <lineage>
        <taxon>Bacteria</taxon>
        <taxon>Bacillati</taxon>
        <taxon>Bacillota</taxon>
        <taxon>Clostridia</taxon>
        <taxon>Eubacteriales</taxon>
        <taxon>Oscillospiraceae</taxon>
        <taxon>Flavonifractor</taxon>
    </lineage>
</organism>
<dbReference type="Proteomes" id="UP000029585">
    <property type="component" value="Unassembled WGS sequence"/>
</dbReference>
<feature type="transmembrane region" description="Helical" evidence="6">
    <location>
        <begin position="195"/>
        <end position="213"/>
    </location>
</feature>
<dbReference type="CDD" id="cd06580">
    <property type="entry name" value="TM_PBP1_transp_TpRbsC_like"/>
    <property type="match status" value="1"/>
</dbReference>
<evidence type="ECO:0000256" key="1">
    <source>
        <dbReference type="ARBA" id="ARBA00004651"/>
    </source>
</evidence>
<evidence type="ECO:0000313" key="7">
    <source>
        <dbReference type="EMBL" id="KGF57254.1"/>
    </source>
</evidence>
<keyword evidence="5 6" id="KW-0472">Membrane</keyword>
<dbReference type="eggNOG" id="COG4603">
    <property type="taxonomic scope" value="Bacteria"/>
</dbReference>
<accession>A0A096DI79</accession>
<dbReference type="HOGENOM" id="CLU_040769_0_3_9"/>
<gene>
    <name evidence="7" type="ORF">HMPREF9460_00352</name>
</gene>
<dbReference type="PANTHER" id="PTHR47089">
    <property type="entry name" value="ABC TRANSPORTER, PERMEASE PROTEIN"/>
    <property type="match status" value="1"/>
</dbReference>
<sequence length="360" mass="37312">MKKRALSGLLKLDGPLLSILSLLIAIVISGVIMAVCGYNPIEAFGAILAGSFGSQRAIVQTLTQATPLIFTGLAFAFAKKASLINLGAEGQLYMGALASAAVGMLDLGLPMALHLPLAVAAGMAAGGLYAGLVGVLKVKFGSNEVIATVMLNSIATYLVDYLLNGPMLAENSSVAQTERVLETAQLPRIFQQYQLTIAILLAVAACILVKLFMDRTALGYEIRAVGLNPDAAETAGISKAKVTIVALCISGCIAGLAGASHVLGVDRRLINGFSNDYGFSGISVAALAADSPVGVIFAGIVFGALRAGTMELNRTTSIPVEFVNVIQAMVVILVAAPLLVKELKRLNPAGWSRKTKKEVA</sequence>
<keyword evidence="3 6" id="KW-0812">Transmembrane</keyword>
<keyword evidence="8" id="KW-1185">Reference proteome</keyword>
<evidence type="ECO:0000256" key="3">
    <source>
        <dbReference type="ARBA" id="ARBA00022692"/>
    </source>
</evidence>
<dbReference type="PATRIC" id="fig|742738.3.peg.371"/>
<comment type="subcellular location">
    <subcellularLocation>
        <location evidence="1">Cell membrane</location>
        <topology evidence="1">Multi-pass membrane protein</topology>
    </subcellularLocation>
</comment>
<feature type="transmembrane region" description="Helical" evidence="6">
    <location>
        <begin position="277"/>
        <end position="302"/>
    </location>
</feature>
<feature type="transmembrane region" description="Helical" evidence="6">
    <location>
        <begin position="20"/>
        <end position="41"/>
    </location>
</feature>
<dbReference type="EMBL" id="ADLO01000010">
    <property type="protein sequence ID" value="KGF57254.1"/>
    <property type="molecule type" value="Genomic_DNA"/>
</dbReference>
<evidence type="ECO:0000313" key="8">
    <source>
        <dbReference type="Proteomes" id="UP000029585"/>
    </source>
</evidence>
<feature type="transmembrane region" description="Helical" evidence="6">
    <location>
        <begin position="244"/>
        <end position="265"/>
    </location>
</feature>
<evidence type="ECO:0000256" key="6">
    <source>
        <dbReference type="SAM" id="Phobius"/>
    </source>
</evidence>
<dbReference type="GO" id="GO:0022857">
    <property type="term" value="F:transmembrane transporter activity"/>
    <property type="evidence" value="ECO:0007669"/>
    <property type="project" value="InterPro"/>
</dbReference>
<dbReference type="PANTHER" id="PTHR47089:SF1">
    <property type="entry name" value="GUANOSINE ABC TRANSPORTER PERMEASE PROTEIN NUPP"/>
    <property type="match status" value="1"/>
</dbReference>
<feature type="transmembrane region" description="Helical" evidence="6">
    <location>
        <begin position="90"/>
        <end position="109"/>
    </location>
</feature>
<dbReference type="AlphaFoldDB" id="A0A096DI79"/>
<feature type="transmembrane region" description="Helical" evidence="6">
    <location>
        <begin position="322"/>
        <end position="340"/>
    </location>
</feature>
<feature type="transmembrane region" description="Helical" evidence="6">
    <location>
        <begin position="61"/>
        <end position="78"/>
    </location>
</feature>
<dbReference type="Pfam" id="PF02653">
    <property type="entry name" value="BPD_transp_2"/>
    <property type="match status" value="1"/>
</dbReference>
<evidence type="ECO:0000256" key="2">
    <source>
        <dbReference type="ARBA" id="ARBA00022475"/>
    </source>
</evidence>
<keyword evidence="2" id="KW-1003">Cell membrane</keyword>
<dbReference type="RefSeq" id="WP_009257350.1">
    <property type="nucleotide sequence ID" value="NZ_KN174161.1"/>
</dbReference>
<proteinExistence type="predicted"/>
<evidence type="ECO:0008006" key="9">
    <source>
        <dbReference type="Google" id="ProtNLM"/>
    </source>
</evidence>
<dbReference type="GO" id="GO:0005886">
    <property type="term" value="C:plasma membrane"/>
    <property type="evidence" value="ECO:0007669"/>
    <property type="project" value="UniProtKB-SubCell"/>
</dbReference>
<protein>
    <recommendedName>
        <fullName evidence="9">ABC transporter permease</fullName>
    </recommendedName>
</protein>
<name>A0A096DI79_FLAPL</name>
<feature type="transmembrane region" description="Helical" evidence="6">
    <location>
        <begin position="115"/>
        <end position="136"/>
    </location>
</feature>
<reference evidence="7 8" key="1">
    <citation type="submission" date="2011-08" db="EMBL/GenBank/DDBJ databases">
        <title>The Genome Sequence of Clostridium orbiscindens 1_3_50AFAA.</title>
        <authorList>
            <consortium name="The Broad Institute Genome Sequencing Platform"/>
            <person name="Earl A."/>
            <person name="Ward D."/>
            <person name="Feldgarden M."/>
            <person name="Gevers D."/>
            <person name="Daigneault M."/>
            <person name="Strauss J."/>
            <person name="Allen-Vercoe E."/>
            <person name="Young S.K."/>
            <person name="Zeng Q."/>
            <person name="Gargeya S."/>
            <person name="Fitzgerald M."/>
            <person name="Haas B."/>
            <person name="Abouelleil A."/>
            <person name="Alvarado L."/>
            <person name="Arachchi H.M."/>
            <person name="Berlin A."/>
            <person name="Brown A."/>
            <person name="Chapman S.B."/>
            <person name="Chen Z."/>
            <person name="Dunbar C."/>
            <person name="Freedman E."/>
            <person name="Gearin G."/>
            <person name="Gellesch M."/>
            <person name="Goldberg J."/>
            <person name="Griggs A."/>
            <person name="Gujja S."/>
            <person name="Heiman D."/>
            <person name="Howarth C."/>
            <person name="Larson L."/>
            <person name="Lui A."/>
            <person name="MacDonald P.J.P."/>
            <person name="Montmayeur A."/>
            <person name="Murphy C."/>
            <person name="Neiman D."/>
            <person name="Pearson M."/>
            <person name="Priest M."/>
            <person name="Roberts A."/>
            <person name="Saif S."/>
            <person name="Shea T."/>
            <person name="Shenoy N."/>
            <person name="Sisk P."/>
            <person name="Stolte C."/>
            <person name="Sykes S."/>
            <person name="Wortman J."/>
            <person name="Nusbaum C."/>
            <person name="Birren B."/>
        </authorList>
    </citation>
    <scope>NUCLEOTIDE SEQUENCE [LARGE SCALE GENOMIC DNA]</scope>
    <source>
        <strain evidence="7 8">1_3_50AFAA</strain>
    </source>
</reference>
<evidence type="ECO:0000256" key="4">
    <source>
        <dbReference type="ARBA" id="ARBA00022989"/>
    </source>
</evidence>
<evidence type="ECO:0000256" key="5">
    <source>
        <dbReference type="ARBA" id="ARBA00023136"/>
    </source>
</evidence>
<dbReference type="InterPro" id="IPR001851">
    <property type="entry name" value="ABC_transp_permease"/>
</dbReference>
<comment type="caution">
    <text evidence="7">The sequence shown here is derived from an EMBL/GenBank/DDBJ whole genome shotgun (WGS) entry which is preliminary data.</text>
</comment>